<proteinExistence type="predicted"/>
<comment type="caution">
    <text evidence="2">The sequence shown here is derived from an EMBL/GenBank/DDBJ whole genome shotgun (WGS) entry which is preliminary data.</text>
</comment>
<dbReference type="EMBL" id="MU151826">
    <property type="protein sequence ID" value="KAF9441657.1"/>
    <property type="molecule type" value="Genomic_DNA"/>
</dbReference>
<accession>A0A9P5X1I8</accession>
<sequence>MQVSGCHPQPPSLNSADTPSHTLSQQLVNARTIQSDVIHEDNYFVLPERFSSGVVPLIRYFFRPVGTGYVVGGLEAQEGGSWDYTLLNINGTPLTFDPHNGRLESKQEAIPGFGLTIIDWIEVEAKNEVVLYGYETCLVMKNADDPAQRGLRMTLSGINALLIFPTNVYGAGRFCFERVGNNGYTASIGGGRAVEIGGKPFAA</sequence>
<reference evidence="2" key="1">
    <citation type="submission" date="2020-11" db="EMBL/GenBank/DDBJ databases">
        <authorList>
            <consortium name="DOE Joint Genome Institute"/>
            <person name="Ahrendt S."/>
            <person name="Riley R."/>
            <person name="Andreopoulos W."/>
            <person name="Labutti K."/>
            <person name="Pangilinan J."/>
            <person name="Ruiz-Duenas F.J."/>
            <person name="Barrasa J.M."/>
            <person name="Sanchez-Garcia M."/>
            <person name="Camarero S."/>
            <person name="Miyauchi S."/>
            <person name="Serrano A."/>
            <person name="Linde D."/>
            <person name="Babiker R."/>
            <person name="Drula E."/>
            <person name="Ayuso-Fernandez I."/>
            <person name="Pacheco R."/>
            <person name="Padilla G."/>
            <person name="Ferreira P."/>
            <person name="Barriuso J."/>
            <person name="Kellner H."/>
            <person name="Castanera R."/>
            <person name="Alfaro M."/>
            <person name="Ramirez L."/>
            <person name="Pisabarro A.G."/>
            <person name="Kuo A."/>
            <person name="Tritt A."/>
            <person name="Lipzen A."/>
            <person name="He G."/>
            <person name="Yan M."/>
            <person name="Ng V."/>
            <person name="Cullen D."/>
            <person name="Martin F."/>
            <person name="Rosso M.-N."/>
            <person name="Henrissat B."/>
            <person name="Hibbett D."/>
            <person name="Martinez A.T."/>
            <person name="Grigoriev I.V."/>
        </authorList>
    </citation>
    <scope>NUCLEOTIDE SEQUENCE</scope>
    <source>
        <strain evidence="2">MF-IS2</strain>
    </source>
</reference>
<feature type="region of interest" description="Disordered" evidence="1">
    <location>
        <begin position="1"/>
        <end position="20"/>
    </location>
</feature>
<evidence type="ECO:0000256" key="1">
    <source>
        <dbReference type="SAM" id="MobiDB-lite"/>
    </source>
</evidence>
<evidence type="ECO:0000313" key="3">
    <source>
        <dbReference type="Proteomes" id="UP000807342"/>
    </source>
</evidence>
<evidence type="ECO:0000313" key="2">
    <source>
        <dbReference type="EMBL" id="KAF9441657.1"/>
    </source>
</evidence>
<organism evidence="2 3">
    <name type="scientific">Macrolepiota fuliginosa MF-IS2</name>
    <dbReference type="NCBI Taxonomy" id="1400762"/>
    <lineage>
        <taxon>Eukaryota</taxon>
        <taxon>Fungi</taxon>
        <taxon>Dikarya</taxon>
        <taxon>Basidiomycota</taxon>
        <taxon>Agaricomycotina</taxon>
        <taxon>Agaricomycetes</taxon>
        <taxon>Agaricomycetidae</taxon>
        <taxon>Agaricales</taxon>
        <taxon>Agaricineae</taxon>
        <taxon>Agaricaceae</taxon>
        <taxon>Macrolepiota</taxon>
    </lineage>
</organism>
<name>A0A9P5X1I8_9AGAR</name>
<protein>
    <submittedName>
        <fullName evidence="2">Uncharacterized protein</fullName>
    </submittedName>
</protein>
<gene>
    <name evidence="2" type="ORF">P691DRAFT_790845</name>
</gene>
<dbReference type="AlphaFoldDB" id="A0A9P5X1I8"/>
<keyword evidence="3" id="KW-1185">Reference proteome</keyword>
<dbReference type="Proteomes" id="UP000807342">
    <property type="component" value="Unassembled WGS sequence"/>
</dbReference>